<comment type="subcellular location">
    <subcellularLocation>
        <location evidence="1">Cell membrane</location>
        <topology evidence="1">Multi-pass membrane protein</topology>
    </subcellularLocation>
</comment>
<feature type="transmembrane region" description="Helical" evidence="8">
    <location>
        <begin position="311"/>
        <end position="330"/>
    </location>
</feature>
<dbReference type="Pfam" id="PF09594">
    <property type="entry name" value="GT87"/>
    <property type="match status" value="1"/>
</dbReference>
<feature type="transmembrane region" description="Helical" evidence="8">
    <location>
        <begin position="336"/>
        <end position="360"/>
    </location>
</feature>
<dbReference type="InterPro" id="IPR018584">
    <property type="entry name" value="GT87"/>
</dbReference>
<evidence type="ECO:0000256" key="4">
    <source>
        <dbReference type="ARBA" id="ARBA00022692"/>
    </source>
</evidence>
<evidence type="ECO:0000313" key="9">
    <source>
        <dbReference type="EMBL" id="OGY64158.1"/>
    </source>
</evidence>
<sequence length="364" mass="42051">MIGRLGLKHYIFLIIAAGIFSAGFHGLGLFKSVPWHLVYSDTLGFFEKAAAPGFPYLQKQIEYPVLTGWFIHWMGALGQSRAGYYFWSALFLIIFAAVATGFLYRIAEDKRRLLVYWIFAPSMLVFSAFNWDILALLFVILAFYFMSRDKDGYAAFFLALGFSSKLYPILYLIPLLLKKNNVRELAKLAGIFFITALAVNGIFMLANFDGWSYFYTLNSARNSNPDSIWSVIRFLFGDISIPSINVISFILFGASYAAFMRKFRKVETLQLCFGATLIFLLFNKVFTPQYLMWLLPFWVLLPELKFSSKLFYALEFSNLGAFFSILPWFFLGHNMFYFYLASPFVILRHFFLAVIIYQLLKKRG</sequence>
<comment type="similarity">
    <text evidence="7">Belongs to the glycosyltransferase 87 family.</text>
</comment>
<proteinExistence type="inferred from homology"/>
<organism evidence="9 10">
    <name type="scientific">Candidatus Harrisonbacteria bacterium RIFCSPHIGHO2_02_FULL_42_16</name>
    <dbReference type="NCBI Taxonomy" id="1798404"/>
    <lineage>
        <taxon>Bacteria</taxon>
        <taxon>Candidatus Harrisoniibacteriota</taxon>
    </lineage>
</organism>
<dbReference type="AlphaFoldDB" id="A0A1G1ZHS4"/>
<evidence type="ECO:0000256" key="8">
    <source>
        <dbReference type="SAM" id="Phobius"/>
    </source>
</evidence>
<keyword evidence="2" id="KW-1003">Cell membrane</keyword>
<protein>
    <recommendedName>
        <fullName evidence="11">Glycosyltransferase RgtA/B/C/D-like domain-containing protein</fullName>
    </recommendedName>
</protein>
<keyword evidence="4 8" id="KW-0812">Transmembrane</keyword>
<feature type="transmembrane region" description="Helical" evidence="8">
    <location>
        <begin position="12"/>
        <end position="30"/>
    </location>
</feature>
<dbReference type="GO" id="GO:0016758">
    <property type="term" value="F:hexosyltransferase activity"/>
    <property type="evidence" value="ECO:0007669"/>
    <property type="project" value="InterPro"/>
</dbReference>
<reference evidence="9 10" key="1">
    <citation type="journal article" date="2016" name="Nat. Commun.">
        <title>Thousands of microbial genomes shed light on interconnected biogeochemical processes in an aquifer system.</title>
        <authorList>
            <person name="Anantharaman K."/>
            <person name="Brown C.T."/>
            <person name="Hug L.A."/>
            <person name="Sharon I."/>
            <person name="Castelle C.J."/>
            <person name="Probst A.J."/>
            <person name="Thomas B.C."/>
            <person name="Singh A."/>
            <person name="Wilkins M.J."/>
            <person name="Karaoz U."/>
            <person name="Brodie E.L."/>
            <person name="Williams K.H."/>
            <person name="Hubbard S.S."/>
            <person name="Banfield J.F."/>
        </authorList>
    </citation>
    <scope>NUCLEOTIDE SEQUENCE [LARGE SCALE GENOMIC DNA]</scope>
</reference>
<feature type="transmembrane region" description="Helical" evidence="8">
    <location>
        <begin position="228"/>
        <end position="254"/>
    </location>
</feature>
<feature type="transmembrane region" description="Helical" evidence="8">
    <location>
        <begin position="185"/>
        <end position="208"/>
    </location>
</feature>
<keyword evidence="6 8" id="KW-0472">Membrane</keyword>
<feature type="transmembrane region" description="Helical" evidence="8">
    <location>
        <begin position="84"/>
        <end position="104"/>
    </location>
</feature>
<evidence type="ECO:0000256" key="6">
    <source>
        <dbReference type="ARBA" id="ARBA00023136"/>
    </source>
</evidence>
<keyword evidence="3" id="KW-0808">Transferase</keyword>
<accession>A0A1G1ZHS4</accession>
<evidence type="ECO:0000256" key="2">
    <source>
        <dbReference type="ARBA" id="ARBA00022475"/>
    </source>
</evidence>
<keyword evidence="5 8" id="KW-1133">Transmembrane helix</keyword>
<dbReference type="Proteomes" id="UP000177960">
    <property type="component" value="Unassembled WGS sequence"/>
</dbReference>
<evidence type="ECO:0000256" key="1">
    <source>
        <dbReference type="ARBA" id="ARBA00004651"/>
    </source>
</evidence>
<evidence type="ECO:0000313" key="10">
    <source>
        <dbReference type="Proteomes" id="UP000177960"/>
    </source>
</evidence>
<evidence type="ECO:0000256" key="7">
    <source>
        <dbReference type="ARBA" id="ARBA00024033"/>
    </source>
</evidence>
<dbReference type="EMBL" id="MHJG01000009">
    <property type="protein sequence ID" value="OGY64158.1"/>
    <property type="molecule type" value="Genomic_DNA"/>
</dbReference>
<dbReference type="STRING" id="1798404.A3B92_01285"/>
<feature type="transmembrane region" description="Helical" evidence="8">
    <location>
        <begin position="152"/>
        <end position="173"/>
    </location>
</feature>
<evidence type="ECO:0000256" key="5">
    <source>
        <dbReference type="ARBA" id="ARBA00022989"/>
    </source>
</evidence>
<evidence type="ECO:0000256" key="3">
    <source>
        <dbReference type="ARBA" id="ARBA00022679"/>
    </source>
</evidence>
<gene>
    <name evidence="9" type="ORF">A3B92_01285</name>
</gene>
<comment type="caution">
    <text evidence="9">The sequence shown here is derived from an EMBL/GenBank/DDBJ whole genome shotgun (WGS) entry which is preliminary data.</text>
</comment>
<name>A0A1G1ZHS4_9BACT</name>
<evidence type="ECO:0008006" key="11">
    <source>
        <dbReference type="Google" id="ProtNLM"/>
    </source>
</evidence>
<dbReference type="GO" id="GO:0005886">
    <property type="term" value="C:plasma membrane"/>
    <property type="evidence" value="ECO:0007669"/>
    <property type="project" value="UniProtKB-SubCell"/>
</dbReference>
<feature type="transmembrane region" description="Helical" evidence="8">
    <location>
        <begin position="116"/>
        <end position="146"/>
    </location>
</feature>